<feature type="domain" description="CBS" evidence="1">
    <location>
        <begin position="66"/>
        <end position="113"/>
    </location>
</feature>
<comment type="caution">
    <text evidence="2">The sequence shown here is derived from an EMBL/GenBank/DDBJ whole genome shotgun (WGS) entry which is preliminary data.</text>
</comment>
<dbReference type="Gene3D" id="3.10.580.10">
    <property type="entry name" value="CBS-domain"/>
    <property type="match status" value="1"/>
</dbReference>
<dbReference type="SUPFAM" id="SSF54631">
    <property type="entry name" value="CBS-domain pair"/>
    <property type="match status" value="1"/>
</dbReference>
<accession>A0ABS1KNM9</accession>
<reference evidence="2 3" key="1">
    <citation type="submission" date="2021-01" db="EMBL/GenBank/DDBJ databases">
        <title>Chryseolinea sp. Jin1 Genome sequencing and assembly.</title>
        <authorList>
            <person name="Kim I."/>
        </authorList>
    </citation>
    <scope>NUCLEOTIDE SEQUENCE [LARGE SCALE GENOMIC DNA]</scope>
    <source>
        <strain evidence="2 3">Jin1</strain>
    </source>
</reference>
<gene>
    <name evidence="2" type="ORF">JI741_07405</name>
</gene>
<dbReference type="RefSeq" id="WP_202008404.1">
    <property type="nucleotide sequence ID" value="NZ_JAERRB010000002.1"/>
</dbReference>
<name>A0ABS1KNM9_9BACT</name>
<keyword evidence="3" id="KW-1185">Reference proteome</keyword>
<sequence length="120" mass="13514">MIMLEIPSLDRLQSMKDAAQRILDTQNRNFVVTDQGRPIGTIIRDGIFSVMKECGGETLVEPVDDPHCAYVSEDMPLDEAWTLMQRDKKQLILVGTGQQSEGILDEENIAECIQLHARDN</sequence>
<protein>
    <recommendedName>
        <fullName evidence="1">CBS domain-containing protein</fullName>
    </recommendedName>
</protein>
<dbReference type="InterPro" id="IPR000644">
    <property type="entry name" value="CBS_dom"/>
</dbReference>
<dbReference type="Pfam" id="PF00571">
    <property type="entry name" value="CBS"/>
    <property type="match status" value="1"/>
</dbReference>
<dbReference type="EMBL" id="JAERRB010000002">
    <property type="protein sequence ID" value="MBL0741041.1"/>
    <property type="molecule type" value="Genomic_DNA"/>
</dbReference>
<evidence type="ECO:0000259" key="1">
    <source>
        <dbReference type="Pfam" id="PF00571"/>
    </source>
</evidence>
<dbReference type="Proteomes" id="UP000613030">
    <property type="component" value="Unassembled WGS sequence"/>
</dbReference>
<dbReference type="InterPro" id="IPR046342">
    <property type="entry name" value="CBS_dom_sf"/>
</dbReference>
<evidence type="ECO:0000313" key="3">
    <source>
        <dbReference type="Proteomes" id="UP000613030"/>
    </source>
</evidence>
<evidence type="ECO:0000313" key="2">
    <source>
        <dbReference type="EMBL" id="MBL0741041.1"/>
    </source>
</evidence>
<proteinExistence type="predicted"/>
<organism evidence="2 3">
    <name type="scientific">Chryseolinea lacunae</name>
    <dbReference type="NCBI Taxonomy" id="2801331"/>
    <lineage>
        <taxon>Bacteria</taxon>
        <taxon>Pseudomonadati</taxon>
        <taxon>Bacteroidota</taxon>
        <taxon>Cytophagia</taxon>
        <taxon>Cytophagales</taxon>
        <taxon>Fulvivirgaceae</taxon>
        <taxon>Chryseolinea</taxon>
    </lineage>
</organism>